<protein>
    <recommendedName>
        <fullName evidence="3">DUF3887 domain-containing protein</fullName>
    </recommendedName>
</protein>
<evidence type="ECO:0008006" key="3">
    <source>
        <dbReference type="Google" id="ProtNLM"/>
    </source>
</evidence>
<accession>A0A7C9JEF4</accession>
<dbReference type="AlphaFoldDB" id="A0A7C9JEF4"/>
<reference evidence="2" key="1">
    <citation type="submission" date="2018-08" db="EMBL/GenBank/DDBJ databases">
        <title>Murine metabolic-syndrome-specific gut microbial biobank.</title>
        <authorList>
            <person name="Liu C."/>
        </authorList>
    </citation>
    <scope>NUCLEOTIDE SEQUENCE [LARGE SCALE GENOMIC DNA]</scope>
    <source>
        <strain evidence="2">Z82</strain>
    </source>
</reference>
<feature type="transmembrane region" description="Helical" evidence="1">
    <location>
        <begin position="7"/>
        <end position="27"/>
    </location>
</feature>
<name>A0A7C9JEF4_9BACT</name>
<keyword evidence="1" id="KW-0472">Membrane</keyword>
<organism evidence="2">
    <name type="scientific">Muribaculaceae bacterium Z82</name>
    <dbReference type="NCBI Taxonomy" id="2304548"/>
    <lineage>
        <taxon>Bacteria</taxon>
        <taxon>Pseudomonadati</taxon>
        <taxon>Bacteroidota</taxon>
        <taxon>Bacteroidia</taxon>
        <taxon>Bacteroidales</taxon>
        <taxon>Muribaculaceae</taxon>
    </lineage>
</organism>
<evidence type="ECO:0000256" key="1">
    <source>
        <dbReference type="SAM" id="Phobius"/>
    </source>
</evidence>
<keyword evidence="1" id="KW-0812">Transmembrane</keyword>
<evidence type="ECO:0000313" key="2">
    <source>
        <dbReference type="EMBL" id="NBI35241.1"/>
    </source>
</evidence>
<dbReference type="Gene3D" id="3.10.450.590">
    <property type="match status" value="1"/>
</dbReference>
<comment type="caution">
    <text evidence="2">The sequence shown here is derived from an EMBL/GenBank/DDBJ whole genome shotgun (WGS) entry which is preliminary data.</text>
</comment>
<gene>
    <name evidence="2" type="ORF">D1639_09435</name>
</gene>
<proteinExistence type="predicted"/>
<keyword evidence="1" id="KW-1133">Transmembrane helix</keyword>
<dbReference type="PROSITE" id="PS51257">
    <property type="entry name" value="PROKAR_LIPOPROTEIN"/>
    <property type="match status" value="1"/>
</dbReference>
<sequence length="149" mass="16084">MKDKAHIRVALIVVGFLAAIIVVGFLATSSCSKGDPAVEEGMSPWADAETLERWTQTTLDELNGRDYDALAAAYATGDVTAEYLAEQFDGPLDALGAYEGVTDSMFVHGQSNARPYTCVVWDLAYENGTAQIRASYFEDGKLAALLFMS</sequence>
<dbReference type="EMBL" id="QWKH01000091">
    <property type="protein sequence ID" value="NBI35241.1"/>
    <property type="molecule type" value="Genomic_DNA"/>
</dbReference>